<dbReference type="eggNOG" id="ENOG502TI10">
    <property type="taxonomic scope" value="Eukaryota"/>
</dbReference>
<keyword evidence="2" id="KW-1133">Transmembrane helix</keyword>
<reference evidence="5 7" key="2">
    <citation type="submission" date="2019-12" db="EMBL/GenBank/DDBJ databases">
        <title>Chromosome-level assembly of the Caenorhabditis remanei genome.</title>
        <authorList>
            <person name="Teterina A.A."/>
            <person name="Willis J.H."/>
            <person name="Phillips P.C."/>
        </authorList>
    </citation>
    <scope>NUCLEOTIDE SEQUENCE [LARGE SCALE GENOMIC DNA]</scope>
    <source>
        <strain evidence="5 7">PX506</strain>
        <tissue evidence="5">Whole organism</tissue>
    </source>
</reference>
<feature type="compositionally biased region" description="Basic and acidic residues" evidence="1">
    <location>
        <begin position="97"/>
        <end position="111"/>
    </location>
</feature>
<feature type="signal peptide" evidence="3">
    <location>
        <begin position="1"/>
        <end position="20"/>
    </location>
</feature>
<dbReference type="HOGENOM" id="CLU_1373303_0_0_1"/>
<dbReference type="OMA" id="VDIWDRL"/>
<accession>E3MT26</accession>
<protein>
    <submittedName>
        <fullName evidence="4">Uncharacterized protein</fullName>
    </submittedName>
</protein>
<evidence type="ECO:0000313" key="6">
    <source>
        <dbReference type="Proteomes" id="UP000008281"/>
    </source>
</evidence>
<feature type="compositionally biased region" description="Basic and acidic residues" evidence="1">
    <location>
        <begin position="22"/>
        <end position="73"/>
    </location>
</feature>
<dbReference type="FunCoup" id="E3MT26">
    <property type="interactions" value="1871"/>
</dbReference>
<dbReference type="EMBL" id="WUAV01000004">
    <property type="protein sequence ID" value="KAF1757838.1"/>
    <property type="molecule type" value="Genomic_DNA"/>
</dbReference>
<evidence type="ECO:0000313" key="5">
    <source>
        <dbReference type="EMBL" id="KAF1757838.1"/>
    </source>
</evidence>
<keyword evidence="3" id="KW-0732">Signal</keyword>
<keyword evidence="2" id="KW-0812">Transmembrane</keyword>
<feature type="transmembrane region" description="Helical" evidence="2">
    <location>
        <begin position="191"/>
        <end position="210"/>
    </location>
</feature>
<dbReference type="Proteomes" id="UP000483820">
    <property type="component" value="Chromosome IV"/>
</dbReference>
<evidence type="ECO:0000313" key="7">
    <source>
        <dbReference type="Proteomes" id="UP000483820"/>
    </source>
</evidence>
<reference evidence="4" key="1">
    <citation type="submission" date="2007-07" db="EMBL/GenBank/DDBJ databases">
        <title>PCAP assembly of the Caenorhabditis remanei genome.</title>
        <authorList>
            <consortium name="The Caenorhabditis remanei Sequencing Consortium"/>
            <person name="Wilson R.K."/>
        </authorList>
    </citation>
    <scope>NUCLEOTIDE SEQUENCE [LARGE SCALE GENOMIC DNA]</scope>
    <source>
        <strain evidence="4">PB4641</strain>
    </source>
</reference>
<proteinExistence type="predicted"/>
<sequence length="216" mass="23562">MRSKLALILIFLSLVMLSLADHSSESSDDDHSSKEDHSGDDPEDGKTEEDSGKNKEKEKNKKEDKNKDKHEEANYDDDEDSKLNTWDIDAAFVGTEPTKKPGEVDNSEKTTVEPLGGLFTPGPSSFWNEVFGNGGSGGKSDSSATSAPAETTETPEEDSENDNGGSPQGHEGSHGTVSGNPFYPYPRPVDVWDRLIVLAAFPICFFALMLKAEMFR</sequence>
<name>E3MT26_CAERE</name>
<feature type="chain" id="PRO_5015089925" evidence="3">
    <location>
        <begin position="21"/>
        <end position="216"/>
    </location>
</feature>
<feature type="region of interest" description="Disordered" evidence="1">
    <location>
        <begin position="21"/>
        <end position="179"/>
    </location>
</feature>
<evidence type="ECO:0000256" key="3">
    <source>
        <dbReference type="SAM" id="SignalP"/>
    </source>
</evidence>
<organism evidence="6">
    <name type="scientific">Caenorhabditis remanei</name>
    <name type="common">Caenorhabditis vulgaris</name>
    <dbReference type="NCBI Taxonomy" id="31234"/>
    <lineage>
        <taxon>Eukaryota</taxon>
        <taxon>Metazoa</taxon>
        <taxon>Ecdysozoa</taxon>
        <taxon>Nematoda</taxon>
        <taxon>Chromadorea</taxon>
        <taxon>Rhabditida</taxon>
        <taxon>Rhabditina</taxon>
        <taxon>Rhabditomorpha</taxon>
        <taxon>Rhabditoidea</taxon>
        <taxon>Rhabditidae</taxon>
        <taxon>Peloderinae</taxon>
        <taxon>Caenorhabditis</taxon>
    </lineage>
</organism>
<dbReference type="Proteomes" id="UP000008281">
    <property type="component" value="Unassembled WGS sequence"/>
</dbReference>
<dbReference type="AlphaFoldDB" id="E3MT26"/>
<evidence type="ECO:0000256" key="1">
    <source>
        <dbReference type="SAM" id="MobiDB-lite"/>
    </source>
</evidence>
<keyword evidence="2" id="KW-0472">Membrane</keyword>
<dbReference type="EMBL" id="DS268474">
    <property type="protein sequence ID" value="EFP08509.1"/>
    <property type="molecule type" value="Genomic_DNA"/>
</dbReference>
<evidence type="ECO:0000313" key="4">
    <source>
        <dbReference type="EMBL" id="EFP08509.1"/>
    </source>
</evidence>
<feature type="compositionally biased region" description="Low complexity" evidence="1">
    <location>
        <begin position="139"/>
        <end position="152"/>
    </location>
</feature>
<dbReference type="OrthoDB" id="5876501at2759"/>
<gene>
    <name evidence="4" type="ORF">CRE_15582</name>
    <name evidence="5" type="ORF">GCK72_014295</name>
</gene>
<evidence type="ECO:0000256" key="2">
    <source>
        <dbReference type="SAM" id="Phobius"/>
    </source>
</evidence>
<keyword evidence="6" id="KW-1185">Reference proteome</keyword>